<feature type="region of interest" description="Disordered" evidence="1">
    <location>
        <begin position="1"/>
        <end position="27"/>
    </location>
</feature>
<dbReference type="EMBL" id="AYRZ02000003">
    <property type="protein sequence ID" value="PHT86903.1"/>
    <property type="molecule type" value="Genomic_DNA"/>
</dbReference>
<dbReference type="InterPro" id="IPR039280">
    <property type="entry name" value="VUP"/>
</dbReference>
<name>A0A1U8H7W5_CAPAN</name>
<dbReference type="Gramene" id="PHT86903">
    <property type="protein sequence ID" value="PHT86903"/>
    <property type="gene ID" value="T459_09009"/>
</dbReference>
<protein>
    <submittedName>
        <fullName evidence="2">Uncharacterized protein</fullName>
    </submittedName>
</protein>
<dbReference type="OMA" id="QMDINYQ"/>
<dbReference type="PANTHER" id="PTHR33974:SF2">
    <property type="entry name" value="VASCULAR-RELATED UNKNOWN PROTEIN 1"/>
    <property type="match status" value="1"/>
</dbReference>
<dbReference type="GO" id="GO:0010089">
    <property type="term" value="P:xylem development"/>
    <property type="evidence" value="ECO:0007669"/>
    <property type="project" value="InterPro"/>
</dbReference>
<sequence length="212" mass="23876">MDSSMNKFMLASKNEQSNSDHNCVAQDQEESGWTTYLEDFSMENNYNRENSICCEDDDDDDDSFGSPSLLSDAASHAVWKNFGDTNINNNQVVINSNSPNMSTGGSPFLKRLNLKKPRNKKISDPDLEDTASSPVNSPKVSSFKQMDINYHRADTKNENFLGFEGGSRQAQQMETVEGNSTRYFDEKNKSYMDLKKKGLCLVPLSMLVNYRG</sequence>
<dbReference type="Proteomes" id="UP000222542">
    <property type="component" value="Unassembled WGS sequence"/>
</dbReference>
<dbReference type="PANTHER" id="PTHR33974">
    <property type="entry name" value="VASCULAR-RELATED UNKNOWN PROTEIN 1-RELATED"/>
    <property type="match status" value="1"/>
</dbReference>
<evidence type="ECO:0000313" key="3">
    <source>
        <dbReference type="Proteomes" id="UP000222542"/>
    </source>
</evidence>
<dbReference type="AlphaFoldDB" id="A0A1U8H7W5"/>
<evidence type="ECO:0000313" key="2">
    <source>
        <dbReference type="EMBL" id="PHT86903.1"/>
    </source>
</evidence>
<accession>A0A1U8H7W5</accession>
<reference evidence="2 3" key="2">
    <citation type="journal article" date="2017" name="Genome Biol.">
        <title>New reference genome sequences of hot pepper reveal the massive evolution of plant disease-resistance genes by retroduplication.</title>
        <authorList>
            <person name="Kim S."/>
            <person name="Park J."/>
            <person name="Yeom S.I."/>
            <person name="Kim Y.M."/>
            <person name="Seo E."/>
            <person name="Kim K.T."/>
            <person name="Kim M.S."/>
            <person name="Lee J.M."/>
            <person name="Cheong K."/>
            <person name="Shin H.S."/>
            <person name="Kim S.B."/>
            <person name="Han K."/>
            <person name="Lee J."/>
            <person name="Park M."/>
            <person name="Lee H.A."/>
            <person name="Lee H.Y."/>
            <person name="Lee Y."/>
            <person name="Oh S."/>
            <person name="Lee J.H."/>
            <person name="Choi E."/>
            <person name="Choi E."/>
            <person name="Lee S.E."/>
            <person name="Jeon J."/>
            <person name="Kim H."/>
            <person name="Choi G."/>
            <person name="Song H."/>
            <person name="Lee J."/>
            <person name="Lee S.C."/>
            <person name="Kwon J.K."/>
            <person name="Lee H.Y."/>
            <person name="Koo N."/>
            <person name="Hong Y."/>
            <person name="Kim R.W."/>
            <person name="Kang W.H."/>
            <person name="Huh J.H."/>
            <person name="Kang B.C."/>
            <person name="Yang T.J."/>
            <person name="Lee Y.H."/>
            <person name="Bennetzen J.L."/>
            <person name="Choi D."/>
        </authorList>
    </citation>
    <scope>NUCLEOTIDE SEQUENCE [LARGE SCALE GENOMIC DNA]</scope>
    <source>
        <strain evidence="3">cv. CM334</strain>
    </source>
</reference>
<dbReference type="OrthoDB" id="779856at2759"/>
<dbReference type="KEGG" id="cann:107877260"/>
<evidence type="ECO:0000256" key="1">
    <source>
        <dbReference type="SAM" id="MobiDB-lite"/>
    </source>
</evidence>
<comment type="caution">
    <text evidence="2">The sequence shown here is derived from an EMBL/GenBank/DDBJ whole genome shotgun (WGS) entry which is preliminary data.</text>
</comment>
<feature type="compositionally biased region" description="Polar residues" evidence="1">
    <location>
        <begin position="130"/>
        <end position="141"/>
    </location>
</feature>
<keyword evidence="3" id="KW-1185">Reference proteome</keyword>
<gene>
    <name evidence="2" type="ORF">T459_09009</name>
</gene>
<organism evidence="2 3">
    <name type="scientific">Capsicum annuum</name>
    <name type="common">Capsicum pepper</name>
    <dbReference type="NCBI Taxonomy" id="4072"/>
    <lineage>
        <taxon>Eukaryota</taxon>
        <taxon>Viridiplantae</taxon>
        <taxon>Streptophyta</taxon>
        <taxon>Embryophyta</taxon>
        <taxon>Tracheophyta</taxon>
        <taxon>Spermatophyta</taxon>
        <taxon>Magnoliopsida</taxon>
        <taxon>eudicotyledons</taxon>
        <taxon>Gunneridae</taxon>
        <taxon>Pentapetalae</taxon>
        <taxon>asterids</taxon>
        <taxon>lamiids</taxon>
        <taxon>Solanales</taxon>
        <taxon>Solanaceae</taxon>
        <taxon>Solanoideae</taxon>
        <taxon>Capsiceae</taxon>
        <taxon>Capsicum</taxon>
    </lineage>
</organism>
<proteinExistence type="predicted"/>
<feature type="region of interest" description="Disordered" evidence="1">
    <location>
        <begin position="93"/>
        <end position="141"/>
    </location>
</feature>
<dbReference type="STRING" id="4072.A0A1U8H7W5"/>
<reference evidence="2 3" key="1">
    <citation type="journal article" date="2014" name="Nat. Genet.">
        <title>Genome sequence of the hot pepper provides insights into the evolution of pungency in Capsicum species.</title>
        <authorList>
            <person name="Kim S."/>
            <person name="Park M."/>
            <person name="Yeom S.I."/>
            <person name="Kim Y.M."/>
            <person name="Lee J.M."/>
            <person name="Lee H.A."/>
            <person name="Seo E."/>
            <person name="Choi J."/>
            <person name="Cheong K."/>
            <person name="Kim K.T."/>
            <person name="Jung K."/>
            <person name="Lee G.W."/>
            <person name="Oh S.K."/>
            <person name="Bae C."/>
            <person name="Kim S.B."/>
            <person name="Lee H.Y."/>
            <person name="Kim S.Y."/>
            <person name="Kim M.S."/>
            <person name="Kang B.C."/>
            <person name="Jo Y.D."/>
            <person name="Yang H.B."/>
            <person name="Jeong H.J."/>
            <person name="Kang W.H."/>
            <person name="Kwon J.K."/>
            <person name="Shin C."/>
            <person name="Lim J.Y."/>
            <person name="Park J.H."/>
            <person name="Huh J.H."/>
            <person name="Kim J.S."/>
            <person name="Kim B.D."/>
            <person name="Cohen O."/>
            <person name="Paran I."/>
            <person name="Suh M.C."/>
            <person name="Lee S.B."/>
            <person name="Kim Y.K."/>
            <person name="Shin Y."/>
            <person name="Noh S.J."/>
            <person name="Park J."/>
            <person name="Seo Y.S."/>
            <person name="Kwon S.Y."/>
            <person name="Kim H.A."/>
            <person name="Park J.M."/>
            <person name="Kim H.J."/>
            <person name="Choi S.B."/>
            <person name="Bosland P.W."/>
            <person name="Reeves G."/>
            <person name="Jo S.H."/>
            <person name="Lee B.W."/>
            <person name="Cho H.T."/>
            <person name="Choi H.S."/>
            <person name="Lee M.S."/>
            <person name="Yu Y."/>
            <person name="Do Choi Y."/>
            <person name="Park B.S."/>
            <person name="van Deynze A."/>
            <person name="Ashrafi H."/>
            <person name="Hill T."/>
            <person name="Kim W.T."/>
            <person name="Pai H.S."/>
            <person name="Ahn H.K."/>
            <person name="Yeam I."/>
            <person name="Giovannoni J.J."/>
            <person name="Rose J.K."/>
            <person name="Sorensen I."/>
            <person name="Lee S.J."/>
            <person name="Kim R.W."/>
            <person name="Choi I.Y."/>
            <person name="Choi B.S."/>
            <person name="Lim J.S."/>
            <person name="Lee Y.H."/>
            <person name="Choi D."/>
        </authorList>
    </citation>
    <scope>NUCLEOTIDE SEQUENCE [LARGE SCALE GENOMIC DNA]</scope>
    <source>
        <strain evidence="3">cv. CM334</strain>
    </source>
</reference>